<dbReference type="InterPro" id="IPR051063">
    <property type="entry name" value="PDI"/>
</dbReference>
<feature type="domain" description="Thioredoxin" evidence="5">
    <location>
        <begin position="251"/>
        <end position="396"/>
    </location>
</feature>
<dbReference type="eggNOG" id="KOG0191">
    <property type="taxonomic scope" value="Eukaryota"/>
</dbReference>
<evidence type="ECO:0000313" key="6">
    <source>
        <dbReference type="Ensembl" id="ENSCSAVP00000010820.1"/>
    </source>
</evidence>
<proteinExistence type="inferred from homology"/>
<dbReference type="GO" id="GO:0005783">
    <property type="term" value="C:endoplasmic reticulum"/>
    <property type="evidence" value="ECO:0007669"/>
    <property type="project" value="TreeGrafter"/>
</dbReference>
<organism evidence="6 7">
    <name type="scientific">Ciona savignyi</name>
    <name type="common">Pacific transparent sea squirt</name>
    <dbReference type="NCBI Taxonomy" id="51511"/>
    <lineage>
        <taxon>Eukaryota</taxon>
        <taxon>Metazoa</taxon>
        <taxon>Chordata</taxon>
        <taxon>Tunicata</taxon>
        <taxon>Ascidiacea</taxon>
        <taxon>Phlebobranchia</taxon>
        <taxon>Cionidae</taxon>
        <taxon>Ciona</taxon>
    </lineage>
</organism>
<keyword evidence="7" id="KW-1185">Reference proteome</keyword>
<feature type="signal peptide" evidence="4">
    <location>
        <begin position="1"/>
        <end position="18"/>
    </location>
</feature>
<dbReference type="PROSITE" id="PS00194">
    <property type="entry name" value="THIOREDOXIN_1"/>
    <property type="match status" value="3"/>
</dbReference>
<dbReference type="InterPro" id="IPR036249">
    <property type="entry name" value="Thioredoxin-like_sf"/>
</dbReference>
<feature type="chain" id="PRO_5003578155" description="Thioredoxin domain-containing protein" evidence="4">
    <location>
        <begin position="19"/>
        <end position="406"/>
    </location>
</feature>
<dbReference type="Pfam" id="PF00085">
    <property type="entry name" value="Thioredoxin"/>
    <property type="match status" value="3"/>
</dbReference>
<dbReference type="GeneTree" id="ENSGT00940000156920"/>
<dbReference type="PROSITE" id="PS51352">
    <property type="entry name" value="THIOREDOXIN_2"/>
    <property type="match status" value="3"/>
</dbReference>
<dbReference type="PRINTS" id="PR00421">
    <property type="entry name" value="THIOREDOXIN"/>
</dbReference>
<accession>H2YZQ8</accession>
<evidence type="ECO:0000313" key="7">
    <source>
        <dbReference type="Proteomes" id="UP000007875"/>
    </source>
</evidence>
<feature type="domain" description="Thioredoxin" evidence="5">
    <location>
        <begin position="134"/>
        <end position="250"/>
    </location>
</feature>
<dbReference type="InterPro" id="IPR013766">
    <property type="entry name" value="Thioredoxin_domain"/>
</dbReference>
<dbReference type="GO" id="GO:0006457">
    <property type="term" value="P:protein folding"/>
    <property type="evidence" value="ECO:0007669"/>
    <property type="project" value="TreeGrafter"/>
</dbReference>
<comment type="similarity">
    <text evidence="1">Belongs to the protein disulfide isomerase family.</text>
</comment>
<dbReference type="Ensembl" id="ENSCSAVT00000010951.1">
    <property type="protein sequence ID" value="ENSCSAVP00000010820.1"/>
    <property type="gene ID" value="ENSCSAVG00000006347.1"/>
</dbReference>
<dbReference type="HOGENOM" id="CLU_066321_0_0_1"/>
<reference evidence="6" key="3">
    <citation type="submission" date="2025-09" db="UniProtKB">
        <authorList>
            <consortium name="Ensembl"/>
        </authorList>
    </citation>
    <scope>IDENTIFICATION</scope>
</reference>
<evidence type="ECO:0000259" key="5">
    <source>
        <dbReference type="PROSITE" id="PS51352"/>
    </source>
</evidence>
<dbReference type="GO" id="GO:0003756">
    <property type="term" value="F:protein disulfide isomerase activity"/>
    <property type="evidence" value="ECO:0007669"/>
    <property type="project" value="TreeGrafter"/>
</dbReference>
<sequence>MRAALVFIFICIVSAINGENEEQKHLYSEATFRELVPNQKHFIMFYAPWCGHCNKLKPTWDTLAEEINGNSELDISISKVDCTAETKLCSDEGVMGYPTLKLFHPSRDSLRYKGARDFESLKSFVVAAVNPLPDPAQFAIPNEGLHELTDENFENHVSSGHHFVMFFAPWCGHCKRLEPTWDELAKVHEPSDENKDDVKIGKVDCTVQKMVCSKHEIRGYPTLLWFNNGEVAKKYQSGRNLESLETFVKQMMSGDEAPPAPKEDQPPPPREPPKPAQVFDEKEEEPTSPVLQLTANDFDFHVAVDVTFVMFYAPWCGHCKRLAPTWEELASADFSELGAPVKIAKIDCTAHNHICQTFEVTGYPSLLLFKDGDKVAKYRGNRSKDDLKSFILQNAKDVETKTKDEL</sequence>
<dbReference type="InParanoid" id="H2YZQ8"/>
<dbReference type="PANTHER" id="PTHR45672">
    <property type="entry name" value="PROTEIN DISULFIDE-ISOMERASE C17H9.14C-RELATED"/>
    <property type="match status" value="1"/>
</dbReference>
<evidence type="ECO:0000256" key="4">
    <source>
        <dbReference type="SAM" id="SignalP"/>
    </source>
</evidence>
<feature type="region of interest" description="Disordered" evidence="3">
    <location>
        <begin position="253"/>
        <end position="286"/>
    </location>
</feature>
<dbReference type="AlphaFoldDB" id="H2YZQ8"/>
<evidence type="ECO:0000256" key="1">
    <source>
        <dbReference type="ARBA" id="ARBA00006347"/>
    </source>
</evidence>
<dbReference type="STRING" id="51511.ENSCSAVP00000010820"/>
<dbReference type="Gene3D" id="3.40.30.10">
    <property type="entry name" value="Glutaredoxin"/>
    <property type="match status" value="3"/>
</dbReference>
<keyword evidence="2 4" id="KW-0732">Signal</keyword>
<dbReference type="SUPFAM" id="SSF52833">
    <property type="entry name" value="Thioredoxin-like"/>
    <property type="match status" value="3"/>
</dbReference>
<reference evidence="7" key="1">
    <citation type="submission" date="2003-08" db="EMBL/GenBank/DDBJ databases">
        <authorList>
            <person name="Birren B."/>
            <person name="Nusbaum C."/>
            <person name="Abebe A."/>
            <person name="Abouelleil A."/>
            <person name="Adekoya E."/>
            <person name="Ait-zahra M."/>
            <person name="Allen N."/>
            <person name="Allen T."/>
            <person name="An P."/>
            <person name="Anderson M."/>
            <person name="Anderson S."/>
            <person name="Arachchi H."/>
            <person name="Armbruster J."/>
            <person name="Bachantsang P."/>
            <person name="Baldwin J."/>
            <person name="Barry A."/>
            <person name="Bayul T."/>
            <person name="Blitshsteyn B."/>
            <person name="Bloom T."/>
            <person name="Blye J."/>
            <person name="Boguslavskiy L."/>
            <person name="Borowsky M."/>
            <person name="Boukhgalter B."/>
            <person name="Brunache A."/>
            <person name="Butler J."/>
            <person name="Calixte N."/>
            <person name="Calvo S."/>
            <person name="Camarata J."/>
            <person name="Campo K."/>
            <person name="Chang J."/>
            <person name="Cheshatsang Y."/>
            <person name="Citroen M."/>
            <person name="Collymore A."/>
            <person name="Considine T."/>
            <person name="Cook A."/>
            <person name="Cooke P."/>
            <person name="Corum B."/>
            <person name="Cuomo C."/>
            <person name="David R."/>
            <person name="Dawoe T."/>
            <person name="Degray S."/>
            <person name="Dodge S."/>
            <person name="Dooley K."/>
            <person name="Dorje P."/>
            <person name="Dorjee K."/>
            <person name="Dorris L."/>
            <person name="Duffey N."/>
            <person name="Dupes A."/>
            <person name="Elkins T."/>
            <person name="Engels R."/>
            <person name="Erickson J."/>
            <person name="Farina A."/>
            <person name="Faro S."/>
            <person name="Ferreira P."/>
            <person name="Fischer H."/>
            <person name="Fitzgerald M."/>
            <person name="Foley K."/>
            <person name="Gage D."/>
            <person name="Galagan J."/>
            <person name="Gearin G."/>
            <person name="Gnerre S."/>
            <person name="Gnirke A."/>
            <person name="Goyette A."/>
            <person name="Graham J."/>
            <person name="Grandbois E."/>
            <person name="Gyaltsen K."/>
            <person name="Hafez N."/>
            <person name="Hagopian D."/>
            <person name="Hagos B."/>
            <person name="Hall J."/>
            <person name="Hatcher B."/>
            <person name="Heller A."/>
            <person name="Higgins H."/>
            <person name="Honan T."/>
            <person name="Horn A."/>
            <person name="Houde N."/>
            <person name="Hughes L."/>
            <person name="Hulme W."/>
            <person name="Husby E."/>
            <person name="Iliev I."/>
            <person name="Jaffe D."/>
            <person name="Jones C."/>
            <person name="Kamal M."/>
            <person name="Kamat A."/>
            <person name="Kamvysselis M."/>
            <person name="Karlsson E."/>
            <person name="Kells C."/>
            <person name="Kieu A."/>
            <person name="Kisner P."/>
            <person name="Kodira C."/>
            <person name="Kulbokas E."/>
            <person name="Labutti K."/>
            <person name="Lama D."/>
            <person name="Landers T."/>
            <person name="Leger J."/>
            <person name="Levine S."/>
            <person name="Lewis D."/>
            <person name="Lewis T."/>
            <person name="Lindblad-toh K."/>
            <person name="Liu X."/>
            <person name="Lokyitsang T."/>
            <person name="Lokyitsang Y."/>
            <person name="Lucien O."/>
            <person name="Lui A."/>
            <person name="Ma L.J."/>
            <person name="Mabbitt R."/>
            <person name="Macdonald J."/>
            <person name="Maclean C."/>
            <person name="Major J."/>
            <person name="Manning J."/>
            <person name="Marabella R."/>
            <person name="Maru K."/>
            <person name="Matthews C."/>
            <person name="Mauceli E."/>
            <person name="Mccarthy M."/>
            <person name="Mcdonough S."/>
            <person name="Mcghee T."/>
            <person name="Meldrim J."/>
            <person name="Meneus L."/>
            <person name="Mesirov J."/>
            <person name="Mihalev A."/>
            <person name="Mihova T."/>
            <person name="Mikkelsen T."/>
            <person name="Mlenga V."/>
            <person name="Moru K."/>
            <person name="Mozes J."/>
            <person name="Mulrain L."/>
            <person name="Munson G."/>
            <person name="Naylor J."/>
            <person name="Newes C."/>
            <person name="Nguyen C."/>
            <person name="Nguyen N."/>
            <person name="Nguyen T."/>
            <person name="Nicol R."/>
            <person name="Nielsen C."/>
            <person name="Nizzari M."/>
            <person name="Norbu C."/>
            <person name="Norbu N."/>
            <person name="O'donnell P."/>
            <person name="Okoawo O."/>
            <person name="O'leary S."/>
            <person name="Omotosho B."/>
            <person name="O'neill K."/>
            <person name="Osman S."/>
            <person name="Parker S."/>
            <person name="Perrin D."/>
            <person name="Phunkhang P."/>
            <person name="Piqani B."/>
            <person name="Purcell S."/>
            <person name="Rachupka T."/>
            <person name="Ramasamy U."/>
            <person name="Rameau R."/>
            <person name="Ray V."/>
            <person name="Raymond C."/>
            <person name="Retta R."/>
            <person name="Richardson S."/>
            <person name="Rise C."/>
            <person name="Rodriguez J."/>
            <person name="Rogers J."/>
            <person name="Rogov P."/>
            <person name="Rutman M."/>
            <person name="Schupbach R."/>
            <person name="Seaman C."/>
            <person name="Settipalli S."/>
            <person name="Sharpe T."/>
            <person name="Sheridan J."/>
            <person name="Sherpa N."/>
            <person name="Shi J."/>
            <person name="Smirnov S."/>
            <person name="Smith C."/>
            <person name="Sougnez C."/>
            <person name="Spencer B."/>
            <person name="Stalker J."/>
            <person name="Stange-thomann N."/>
            <person name="Stavropoulos S."/>
            <person name="Stetson K."/>
            <person name="Stone C."/>
            <person name="Stone S."/>
            <person name="Stubbs M."/>
            <person name="Talamas J."/>
            <person name="Tchuinga P."/>
            <person name="Tenzing P."/>
            <person name="Tesfaye S."/>
            <person name="Theodore J."/>
            <person name="Thoulutsang Y."/>
            <person name="Topham K."/>
            <person name="Towey S."/>
            <person name="Tsamla T."/>
            <person name="Tsomo N."/>
            <person name="Vallee D."/>
            <person name="Vassiliev H."/>
            <person name="Venkataraman V."/>
            <person name="Vinson J."/>
            <person name="Vo A."/>
            <person name="Wade C."/>
            <person name="Wang S."/>
            <person name="Wangchuk T."/>
            <person name="Wangdi T."/>
            <person name="Whittaker C."/>
            <person name="Wilkinson J."/>
            <person name="Wu Y."/>
            <person name="Wyman D."/>
            <person name="Yadav S."/>
            <person name="Yang S."/>
            <person name="Yang X."/>
            <person name="Yeager S."/>
            <person name="Yee E."/>
            <person name="Young G."/>
            <person name="Zainoun J."/>
            <person name="Zembeck L."/>
            <person name="Zimmer A."/>
            <person name="Zody M."/>
            <person name="Lander E."/>
        </authorList>
    </citation>
    <scope>NUCLEOTIDE SEQUENCE [LARGE SCALE GENOMIC DNA]</scope>
</reference>
<dbReference type="FunCoup" id="H2YZQ8">
    <property type="interactions" value="129"/>
</dbReference>
<dbReference type="Proteomes" id="UP000007875">
    <property type="component" value="Unassembled WGS sequence"/>
</dbReference>
<dbReference type="OMA" id="TKHQTLC"/>
<dbReference type="PANTHER" id="PTHR45672:SF3">
    <property type="entry name" value="THIOREDOXIN DOMAIN-CONTAINING PROTEIN 5"/>
    <property type="match status" value="1"/>
</dbReference>
<dbReference type="InterPro" id="IPR017937">
    <property type="entry name" value="Thioredoxin_CS"/>
</dbReference>
<reference evidence="6" key="2">
    <citation type="submission" date="2025-08" db="UniProtKB">
        <authorList>
            <consortium name="Ensembl"/>
        </authorList>
    </citation>
    <scope>IDENTIFICATION</scope>
</reference>
<feature type="domain" description="Thioredoxin" evidence="5">
    <location>
        <begin position="1"/>
        <end position="130"/>
    </location>
</feature>
<evidence type="ECO:0000256" key="3">
    <source>
        <dbReference type="SAM" id="MobiDB-lite"/>
    </source>
</evidence>
<evidence type="ECO:0000256" key="2">
    <source>
        <dbReference type="ARBA" id="ARBA00022729"/>
    </source>
</evidence>
<protein>
    <recommendedName>
        <fullName evidence="5">Thioredoxin domain-containing protein</fullName>
    </recommendedName>
</protein>
<name>H2YZQ8_CIOSA</name>